<feature type="region of interest" description="Disordered" evidence="9">
    <location>
        <begin position="265"/>
        <end position="289"/>
    </location>
</feature>
<dbReference type="GO" id="GO:0046872">
    <property type="term" value="F:metal ion binding"/>
    <property type="evidence" value="ECO:0007669"/>
    <property type="project" value="UniProtKB-KW"/>
</dbReference>
<dbReference type="InterPro" id="IPR012640">
    <property type="entry name" value="Membr_lipoprot_lipid_attach_CS"/>
</dbReference>
<evidence type="ECO:0000256" key="1">
    <source>
        <dbReference type="ARBA" id="ARBA00017922"/>
    </source>
</evidence>
<feature type="domain" description="Peptidase M48" evidence="11">
    <location>
        <begin position="72"/>
        <end position="253"/>
    </location>
</feature>
<keyword evidence="3" id="KW-0479">Metal-binding</keyword>
<dbReference type="GO" id="GO:0016020">
    <property type="term" value="C:membrane"/>
    <property type="evidence" value="ECO:0007669"/>
    <property type="project" value="TreeGrafter"/>
</dbReference>
<keyword evidence="6 8" id="KW-0862">Zinc</keyword>
<dbReference type="AlphaFoldDB" id="A0A5D3FCT2"/>
<feature type="chain" id="PRO_5030116437" description="Type IV secretion system putative lipoprotein virB7" evidence="10">
    <location>
        <begin position="25"/>
        <end position="289"/>
    </location>
</feature>
<organism evidence="12 13">
    <name type="scientific">Bacteroides pyogenes</name>
    <dbReference type="NCBI Taxonomy" id="310300"/>
    <lineage>
        <taxon>Bacteria</taxon>
        <taxon>Pseudomonadati</taxon>
        <taxon>Bacteroidota</taxon>
        <taxon>Bacteroidia</taxon>
        <taxon>Bacteroidales</taxon>
        <taxon>Bacteroidaceae</taxon>
        <taxon>Bacteroides</taxon>
    </lineage>
</organism>
<dbReference type="EMBL" id="VKLW01000027">
    <property type="protein sequence ID" value="TYK32578.1"/>
    <property type="molecule type" value="Genomic_DNA"/>
</dbReference>
<dbReference type="Proteomes" id="UP000324383">
    <property type="component" value="Unassembled WGS sequence"/>
</dbReference>
<evidence type="ECO:0000259" key="11">
    <source>
        <dbReference type="Pfam" id="PF01435"/>
    </source>
</evidence>
<dbReference type="Pfam" id="PF01435">
    <property type="entry name" value="Peptidase_M48"/>
    <property type="match status" value="1"/>
</dbReference>
<dbReference type="PANTHER" id="PTHR22726">
    <property type="entry name" value="METALLOENDOPEPTIDASE OMA1"/>
    <property type="match status" value="1"/>
</dbReference>
<evidence type="ECO:0000256" key="2">
    <source>
        <dbReference type="ARBA" id="ARBA00022670"/>
    </source>
</evidence>
<feature type="signal peptide" evidence="10">
    <location>
        <begin position="1"/>
        <end position="24"/>
    </location>
</feature>
<comment type="caution">
    <text evidence="12">The sequence shown here is derived from an EMBL/GenBank/DDBJ whole genome shotgun (WGS) entry which is preliminary data.</text>
</comment>
<keyword evidence="2 8" id="KW-0645">Protease</keyword>
<name>A0A5D3FCT2_9BACE</name>
<evidence type="ECO:0000256" key="5">
    <source>
        <dbReference type="ARBA" id="ARBA00022801"/>
    </source>
</evidence>
<comment type="similarity">
    <text evidence="8">Belongs to the peptidase M48 family.</text>
</comment>
<keyword evidence="5 8" id="KW-0378">Hydrolase</keyword>
<evidence type="ECO:0000313" key="12">
    <source>
        <dbReference type="EMBL" id="TYK32578.1"/>
    </source>
</evidence>
<dbReference type="CDD" id="cd07331">
    <property type="entry name" value="M48C_Oma1_like"/>
    <property type="match status" value="1"/>
</dbReference>
<evidence type="ECO:0000256" key="6">
    <source>
        <dbReference type="ARBA" id="ARBA00022833"/>
    </source>
</evidence>
<gene>
    <name evidence="12" type="ORF">FNJ60_11280</name>
</gene>
<accession>A0A5D3FCT2</accession>
<dbReference type="InterPro" id="IPR001915">
    <property type="entry name" value="Peptidase_M48"/>
</dbReference>
<keyword evidence="7 8" id="KW-0482">Metalloprotease</keyword>
<evidence type="ECO:0000256" key="7">
    <source>
        <dbReference type="ARBA" id="ARBA00023049"/>
    </source>
</evidence>
<evidence type="ECO:0000256" key="8">
    <source>
        <dbReference type="RuleBase" id="RU003983"/>
    </source>
</evidence>
<comment type="cofactor">
    <cofactor evidence="8">
        <name>Zn(2+)</name>
        <dbReference type="ChEBI" id="CHEBI:29105"/>
    </cofactor>
    <text evidence="8">Binds 1 zinc ion per subunit.</text>
</comment>
<reference evidence="12 13" key="1">
    <citation type="submission" date="2019-07" db="EMBL/GenBank/DDBJ databases">
        <title>Draft Genome Sequences of Bacteroides pyogenes Strains Isolated from the Uterus Holstein Dairy Cows with Metritis.</title>
        <authorList>
            <person name="Cunha F."/>
            <person name="Galvao K.N."/>
            <person name="Jeon S.J."/>
            <person name="Jeong K.C."/>
        </authorList>
    </citation>
    <scope>NUCLEOTIDE SEQUENCE [LARGE SCALE GENOMIC DNA]</scope>
    <source>
        <strain evidence="12 13">KG-31</strain>
    </source>
</reference>
<proteinExistence type="inferred from homology"/>
<protein>
    <recommendedName>
        <fullName evidence="1">Type IV secretion system putative lipoprotein virB7</fullName>
    </recommendedName>
</protein>
<evidence type="ECO:0000313" key="13">
    <source>
        <dbReference type="Proteomes" id="UP000324383"/>
    </source>
</evidence>
<dbReference type="Gene3D" id="3.30.2010.10">
    <property type="entry name" value="Metalloproteases ('zincins'), catalytic domain"/>
    <property type="match status" value="1"/>
</dbReference>
<dbReference type="PANTHER" id="PTHR22726:SF1">
    <property type="entry name" value="METALLOENDOPEPTIDASE OMA1, MITOCHONDRIAL"/>
    <property type="match status" value="1"/>
</dbReference>
<dbReference type="Pfam" id="PF08139">
    <property type="entry name" value="LPAM_1"/>
    <property type="match status" value="1"/>
</dbReference>
<evidence type="ECO:0000256" key="4">
    <source>
        <dbReference type="ARBA" id="ARBA00022729"/>
    </source>
</evidence>
<evidence type="ECO:0000256" key="9">
    <source>
        <dbReference type="SAM" id="MobiDB-lite"/>
    </source>
</evidence>
<evidence type="ECO:0000256" key="3">
    <source>
        <dbReference type="ARBA" id="ARBA00022723"/>
    </source>
</evidence>
<dbReference type="PROSITE" id="PS51257">
    <property type="entry name" value="PROKAR_LIPOPROTEIN"/>
    <property type="match status" value="1"/>
</dbReference>
<evidence type="ECO:0000256" key="10">
    <source>
        <dbReference type="SAM" id="SignalP"/>
    </source>
</evidence>
<keyword evidence="13" id="KW-1185">Reference proteome</keyword>
<sequence length="289" mass="31592">MMKKVILAISVLLLVAGCSRVALTGRKQLLLVSDAEVMSLSNSSFKDYMKTAKQSTNAANKAMVIRVGQRIANAVETYLRTNGMEDQVRNFAWEFHLVQDNTPNAFCMPGGKIVVNEGILPYTKTEEGLAIVLGHEVGHAVAKHSAERISQQMLASYGGQVLSGVLAGKSAETQILAQQVYGLGAQYGVMLPYSRRNESEADHLGLVFAAMAGYNPEAAIAFWQRMSAGGGQKMPQFMSTHPSDEARIRNIKKLLPEAMKYYKPGQQTARPATGKTKKGRSFTFERISK</sequence>
<keyword evidence="4 10" id="KW-0732">Signal</keyword>
<dbReference type="GO" id="GO:0051603">
    <property type="term" value="P:proteolysis involved in protein catabolic process"/>
    <property type="evidence" value="ECO:0007669"/>
    <property type="project" value="TreeGrafter"/>
</dbReference>
<dbReference type="GO" id="GO:0004222">
    <property type="term" value="F:metalloendopeptidase activity"/>
    <property type="evidence" value="ECO:0007669"/>
    <property type="project" value="InterPro"/>
</dbReference>
<dbReference type="InterPro" id="IPR051156">
    <property type="entry name" value="Mito/Outer_Membr_Metalloprot"/>
</dbReference>